<dbReference type="EMBL" id="BARV01024830">
    <property type="protein sequence ID" value="GAI37596.1"/>
    <property type="molecule type" value="Genomic_DNA"/>
</dbReference>
<accession>X1P563</accession>
<dbReference type="AlphaFoldDB" id="X1P563"/>
<feature type="non-terminal residue" evidence="2">
    <location>
        <position position="82"/>
    </location>
</feature>
<reference evidence="2" key="1">
    <citation type="journal article" date="2014" name="Front. Microbiol.">
        <title>High frequency of phylogenetically diverse reductive dehalogenase-homologous genes in deep subseafloor sedimentary metagenomes.</title>
        <authorList>
            <person name="Kawai M."/>
            <person name="Futagami T."/>
            <person name="Toyoda A."/>
            <person name="Takaki Y."/>
            <person name="Nishi S."/>
            <person name="Hori S."/>
            <person name="Arai W."/>
            <person name="Tsubouchi T."/>
            <person name="Morono Y."/>
            <person name="Uchiyama I."/>
            <person name="Ito T."/>
            <person name="Fujiyama A."/>
            <person name="Inagaki F."/>
            <person name="Takami H."/>
        </authorList>
    </citation>
    <scope>NUCLEOTIDE SEQUENCE</scope>
    <source>
        <strain evidence="2">Expedition CK06-06</strain>
    </source>
</reference>
<evidence type="ECO:0000313" key="2">
    <source>
        <dbReference type="EMBL" id="GAI37596.1"/>
    </source>
</evidence>
<comment type="caution">
    <text evidence="2">The sequence shown here is derived from an EMBL/GenBank/DDBJ whole genome shotgun (WGS) entry which is preliminary data.</text>
</comment>
<dbReference type="SUPFAM" id="SSF55856">
    <property type="entry name" value="Cytochrome b5-like heme/steroid binding domain"/>
    <property type="match status" value="1"/>
</dbReference>
<name>X1P563_9ZZZZ</name>
<dbReference type="InterPro" id="IPR036400">
    <property type="entry name" value="Cyt_B5-like_heme/steroid_sf"/>
</dbReference>
<proteinExistence type="predicted"/>
<sequence>MLSKSSRSFPQSKGEIIGTARSHELSNFDGAKDHPVYVAFNNKIHDVSKSSFWKDGKHFGKHSAGTDLTGMLDQAPHGEEKL</sequence>
<dbReference type="Gene3D" id="3.10.120.10">
    <property type="entry name" value="Cytochrome b5-like heme/steroid binding domain"/>
    <property type="match status" value="1"/>
</dbReference>
<gene>
    <name evidence="2" type="ORF">S06H3_40451</name>
</gene>
<evidence type="ECO:0000256" key="1">
    <source>
        <dbReference type="SAM" id="MobiDB-lite"/>
    </source>
</evidence>
<feature type="region of interest" description="Disordered" evidence="1">
    <location>
        <begin position="62"/>
        <end position="82"/>
    </location>
</feature>
<organism evidence="2">
    <name type="scientific">marine sediment metagenome</name>
    <dbReference type="NCBI Taxonomy" id="412755"/>
    <lineage>
        <taxon>unclassified sequences</taxon>
        <taxon>metagenomes</taxon>
        <taxon>ecological metagenomes</taxon>
    </lineage>
</organism>
<protein>
    <submittedName>
        <fullName evidence="2">Uncharacterized protein</fullName>
    </submittedName>
</protein>